<evidence type="ECO:0000313" key="3">
    <source>
        <dbReference type="Proteomes" id="UP000233556"/>
    </source>
</evidence>
<accession>A0A2I0TG91</accession>
<organism evidence="2 3">
    <name type="scientific">Limosa lapponica baueri</name>
    <dbReference type="NCBI Taxonomy" id="1758121"/>
    <lineage>
        <taxon>Eukaryota</taxon>
        <taxon>Metazoa</taxon>
        <taxon>Chordata</taxon>
        <taxon>Craniata</taxon>
        <taxon>Vertebrata</taxon>
        <taxon>Euteleostomi</taxon>
        <taxon>Archelosauria</taxon>
        <taxon>Archosauria</taxon>
        <taxon>Dinosauria</taxon>
        <taxon>Saurischia</taxon>
        <taxon>Theropoda</taxon>
        <taxon>Coelurosauria</taxon>
        <taxon>Aves</taxon>
        <taxon>Neognathae</taxon>
        <taxon>Neoaves</taxon>
        <taxon>Charadriiformes</taxon>
        <taxon>Scolopacidae</taxon>
        <taxon>Limosa</taxon>
    </lineage>
</organism>
<name>A0A2I0TG91_LIMLA</name>
<evidence type="ECO:0000256" key="1">
    <source>
        <dbReference type="SAM" id="MobiDB-lite"/>
    </source>
</evidence>
<reference evidence="3" key="2">
    <citation type="submission" date="2017-12" db="EMBL/GenBank/DDBJ databases">
        <title>Genome sequence of the Bar-tailed Godwit (Limosa lapponica baueri).</title>
        <authorList>
            <person name="Lima N.C.B."/>
            <person name="Parody-Merino A.M."/>
            <person name="Battley P.F."/>
            <person name="Fidler A.E."/>
            <person name="Prosdocimi F."/>
        </authorList>
    </citation>
    <scope>NUCLEOTIDE SEQUENCE [LARGE SCALE GENOMIC DNA]</scope>
</reference>
<sequence>MVSRQFKPINVEVPSKHEEELLYFKGGRALEQAAQGGCGVSISGDIPNPPGHVPVPPTQGGPALAGRLD</sequence>
<gene>
    <name evidence="2" type="ORF">llap_16869</name>
</gene>
<protein>
    <submittedName>
        <fullName evidence="2">Uncharacterized protein</fullName>
    </submittedName>
</protein>
<evidence type="ECO:0000313" key="2">
    <source>
        <dbReference type="EMBL" id="PKU32827.1"/>
    </source>
</evidence>
<dbReference type="AlphaFoldDB" id="A0A2I0TG91"/>
<feature type="region of interest" description="Disordered" evidence="1">
    <location>
        <begin position="42"/>
        <end position="69"/>
    </location>
</feature>
<keyword evidence="3" id="KW-1185">Reference proteome</keyword>
<dbReference type="Proteomes" id="UP000233556">
    <property type="component" value="Unassembled WGS sequence"/>
</dbReference>
<feature type="compositionally biased region" description="Pro residues" evidence="1">
    <location>
        <begin position="47"/>
        <end position="59"/>
    </location>
</feature>
<reference evidence="3" key="1">
    <citation type="submission" date="2017-11" db="EMBL/GenBank/DDBJ databases">
        <authorList>
            <person name="Lima N.C."/>
            <person name="Parody-Merino A.M."/>
            <person name="Battley P.F."/>
            <person name="Fidler A.E."/>
            <person name="Prosdocimi F."/>
        </authorList>
    </citation>
    <scope>NUCLEOTIDE SEQUENCE [LARGE SCALE GENOMIC DNA]</scope>
</reference>
<dbReference type="EMBL" id="KZ510794">
    <property type="protein sequence ID" value="PKU32827.1"/>
    <property type="molecule type" value="Genomic_DNA"/>
</dbReference>
<proteinExistence type="predicted"/>